<dbReference type="RefSeq" id="WP_270044086.1">
    <property type="nucleotide sequence ID" value="NZ_JAPDOD010000038.1"/>
</dbReference>
<evidence type="ECO:0000256" key="1">
    <source>
        <dbReference type="SAM" id="SignalP"/>
    </source>
</evidence>
<gene>
    <name evidence="2" type="ORF">OM076_31490</name>
</gene>
<dbReference type="Proteomes" id="UP001149140">
    <property type="component" value="Unassembled WGS sequence"/>
</dbReference>
<feature type="signal peptide" evidence="1">
    <location>
        <begin position="1"/>
        <end position="24"/>
    </location>
</feature>
<sequence length="609" mass="63052">MRRTLTFIFVVMALFALAPARAEAGTYDVVACNAPGANGVNHSWTPNLDFAANLGPQPGLVAFDTDCADGLVAVTATGRQRANYLSGGSFNFVAPSGTTIVALQASRFLHGEAMADDPATPEPDGGRWDLYLQDATGSLVGGVFGKEQCKPSPGFPCTIGVPSGAETGVIQVATSSLKWGVLCGGDTLQFCYTSNGSSPQAQFVLYGATVKLQDDSAPVASLGGDLVTSDGWRRPTDSLVWSASDNAGIRSGQLLVDGAPASRADSACDATRPVPCPNVATTPIGLGPVGDGRHELKLVVDDSAGNATTVTKSIQLDGTAPTVTLTRASGKTITLAVSDAASGVASGTVSVRNSVGEPFRALPTTLANGRLTAKLDRGSAARVGIRVSVSDNAGNVTDGELSEMSLRVGGQALRGGAASIAYGRTATFRGQITTRDGQPLGGQAIAVNQTLRTSGAVPTVAGTVATDAKGRFSYRAPAGPSRQLQFAFAGSPGLAPLARTAQLRVRASSTIHASRRTLDGGGRVRFSGRLGLRGATVPRSGKLVDLQAFDGGRWRTFATARARGSKGAWASTYRFAGRTGRYPIRLRIRREDVFPYDLGYSRSVVVRVR</sequence>
<comment type="caution">
    <text evidence="2">The sequence shown here is derived from an EMBL/GenBank/DDBJ whole genome shotgun (WGS) entry which is preliminary data.</text>
</comment>
<keyword evidence="3" id="KW-1185">Reference proteome</keyword>
<reference evidence="2" key="1">
    <citation type="submission" date="2022-10" db="EMBL/GenBank/DDBJ databases">
        <title>The WGS of Solirubrobacter ginsenosidimutans DSM 21036.</title>
        <authorList>
            <person name="Jiang Z."/>
        </authorList>
    </citation>
    <scope>NUCLEOTIDE SEQUENCE</scope>
    <source>
        <strain evidence="2">DSM 21036</strain>
    </source>
</reference>
<name>A0A9X3S2P9_9ACTN</name>
<keyword evidence="1" id="KW-0732">Signal</keyword>
<accession>A0A9X3S2P9</accession>
<feature type="chain" id="PRO_5040784327" description="Carboxypeptidase regulatory-like domain-containing protein" evidence="1">
    <location>
        <begin position="25"/>
        <end position="609"/>
    </location>
</feature>
<evidence type="ECO:0000313" key="2">
    <source>
        <dbReference type="EMBL" id="MDA0164835.1"/>
    </source>
</evidence>
<dbReference type="AlphaFoldDB" id="A0A9X3S2P9"/>
<protein>
    <recommendedName>
        <fullName evidence="4">Carboxypeptidase regulatory-like domain-containing protein</fullName>
    </recommendedName>
</protein>
<organism evidence="2 3">
    <name type="scientific">Solirubrobacter ginsenosidimutans</name>
    <dbReference type="NCBI Taxonomy" id="490573"/>
    <lineage>
        <taxon>Bacteria</taxon>
        <taxon>Bacillati</taxon>
        <taxon>Actinomycetota</taxon>
        <taxon>Thermoleophilia</taxon>
        <taxon>Solirubrobacterales</taxon>
        <taxon>Solirubrobacteraceae</taxon>
        <taxon>Solirubrobacter</taxon>
    </lineage>
</organism>
<proteinExistence type="predicted"/>
<dbReference type="EMBL" id="JAPDOD010000038">
    <property type="protein sequence ID" value="MDA0164835.1"/>
    <property type="molecule type" value="Genomic_DNA"/>
</dbReference>
<evidence type="ECO:0000313" key="3">
    <source>
        <dbReference type="Proteomes" id="UP001149140"/>
    </source>
</evidence>
<evidence type="ECO:0008006" key="4">
    <source>
        <dbReference type="Google" id="ProtNLM"/>
    </source>
</evidence>